<name>A0A9D4PXX4_RHISA</name>
<accession>A0A9D4PXX4</accession>
<organism evidence="2 3">
    <name type="scientific">Rhipicephalus sanguineus</name>
    <name type="common">Brown dog tick</name>
    <name type="synonym">Ixodes sanguineus</name>
    <dbReference type="NCBI Taxonomy" id="34632"/>
    <lineage>
        <taxon>Eukaryota</taxon>
        <taxon>Metazoa</taxon>
        <taxon>Ecdysozoa</taxon>
        <taxon>Arthropoda</taxon>
        <taxon>Chelicerata</taxon>
        <taxon>Arachnida</taxon>
        <taxon>Acari</taxon>
        <taxon>Parasitiformes</taxon>
        <taxon>Ixodida</taxon>
        <taxon>Ixodoidea</taxon>
        <taxon>Ixodidae</taxon>
        <taxon>Rhipicephalinae</taxon>
        <taxon>Rhipicephalus</taxon>
        <taxon>Rhipicephalus</taxon>
    </lineage>
</organism>
<evidence type="ECO:0000313" key="3">
    <source>
        <dbReference type="Proteomes" id="UP000821837"/>
    </source>
</evidence>
<feature type="region of interest" description="Disordered" evidence="1">
    <location>
        <begin position="66"/>
        <end position="121"/>
    </location>
</feature>
<reference evidence="2" key="1">
    <citation type="journal article" date="2020" name="Cell">
        <title>Large-Scale Comparative Analyses of Tick Genomes Elucidate Their Genetic Diversity and Vector Capacities.</title>
        <authorList>
            <consortium name="Tick Genome and Microbiome Consortium (TIGMIC)"/>
            <person name="Jia N."/>
            <person name="Wang J."/>
            <person name="Shi W."/>
            <person name="Du L."/>
            <person name="Sun Y."/>
            <person name="Zhan W."/>
            <person name="Jiang J.F."/>
            <person name="Wang Q."/>
            <person name="Zhang B."/>
            <person name="Ji P."/>
            <person name="Bell-Sakyi L."/>
            <person name="Cui X.M."/>
            <person name="Yuan T.T."/>
            <person name="Jiang B.G."/>
            <person name="Yang W.F."/>
            <person name="Lam T.T."/>
            <person name="Chang Q.C."/>
            <person name="Ding S.J."/>
            <person name="Wang X.J."/>
            <person name="Zhu J.G."/>
            <person name="Ruan X.D."/>
            <person name="Zhao L."/>
            <person name="Wei J.T."/>
            <person name="Ye R.Z."/>
            <person name="Que T.C."/>
            <person name="Du C.H."/>
            <person name="Zhou Y.H."/>
            <person name="Cheng J.X."/>
            <person name="Dai P.F."/>
            <person name="Guo W.B."/>
            <person name="Han X.H."/>
            <person name="Huang E.J."/>
            <person name="Li L.F."/>
            <person name="Wei W."/>
            <person name="Gao Y.C."/>
            <person name="Liu J.Z."/>
            <person name="Shao H.Z."/>
            <person name="Wang X."/>
            <person name="Wang C.C."/>
            <person name="Yang T.C."/>
            <person name="Huo Q.B."/>
            <person name="Li W."/>
            <person name="Chen H.Y."/>
            <person name="Chen S.E."/>
            <person name="Zhou L.G."/>
            <person name="Ni X.B."/>
            <person name="Tian J.H."/>
            <person name="Sheng Y."/>
            <person name="Liu T."/>
            <person name="Pan Y.S."/>
            <person name="Xia L.Y."/>
            <person name="Li J."/>
            <person name="Zhao F."/>
            <person name="Cao W.C."/>
        </authorList>
    </citation>
    <scope>NUCLEOTIDE SEQUENCE</scope>
    <source>
        <strain evidence="2">Rsan-2018</strain>
    </source>
</reference>
<gene>
    <name evidence="2" type="ORF">HPB52_021188</name>
</gene>
<dbReference type="Proteomes" id="UP000821837">
    <property type="component" value="Unassembled WGS sequence"/>
</dbReference>
<comment type="caution">
    <text evidence="2">The sequence shown here is derived from an EMBL/GenBank/DDBJ whole genome shotgun (WGS) entry which is preliminary data.</text>
</comment>
<feature type="compositionally biased region" description="Low complexity" evidence="1">
    <location>
        <begin position="23"/>
        <end position="34"/>
    </location>
</feature>
<protein>
    <submittedName>
        <fullName evidence="2">Uncharacterized protein</fullName>
    </submittedName>
</protein>
<dbReference type="EMBL" id="JABSTV010001250">
    <property type="protein sequence ID" value="KAH7957673.1"/>
    <property type="molecule type" value="Genomic_DNA"/>
</dbReference>
<proteinExistence type="predicted"/>
<evidence type="ECO:0000256" key="1">
    <source>
        <dbReference type="SAM" id="MobiDB-lite"/>
    </source>
</evidence>
<evidence type="ECO:0000313" key="2">
    <source>
        <dbReference type="EMBL" id="KAH7957673.1"/>
    </source>
</evidence>
<feature type="region of interest" description="Disordered" evidence="1">
    <location>
        <begin position="1"/>
        <end position="52"/>
    </location>
</feature>
<keyword evidence="3" id="KW-1185">Reference proteome</keyword>
<dbReference type="AlphaFoldDB" id="A0A9D4PXX4"/>
<feature type="compositionally biased region" description="Basic and acidic residues" evidence="1">
    <location>
        <begin position="1"/>
        <end position="14"/>
    </location>
</feature>
<sequence length="182" mass="18809">MAKKQDEPRQDAPKAGRAKRRAVAPAAADDAGGPCNEAPAAKRPHGRLRNATWVQAIANTVARKLRKATDVTQDESENHSTSKPVIATKAPRVSRRKRSKGSCPSSAKDTASGGPKHRSAKGKVVIACVNPAKSQEAAFEVGLSTSGMDAEGVCAVVGAVNSEGAWTASLGTEVASICKAVE</sequence>
<reference evidence="2" key="2">
    <citation type="submission" date="2021-09" db="EMBL/GenBank/DDBJ databases">
        <authorList>
            <person name="Jia N."/>
            <person name="Wang J."/>
            <person name="Shi W."/>
            <person name="Du L."/>
            <person name="Sun Y."/>
            <person name="Zhan W."/>
            <person name="Jiang J."/>
            <person name="Wang Q."/>
            <person name="Zhang B."/>
            <person name="Ji P."/>
            <person name="Sakyi L.B."/>
            <person name="Cui X."/>
            <person name="Yuan T."/>
            <person name="Jiang B."/>
            <person name="Yang W."/>
            <person name="Lam T.T.-Y."/>
            <person name="Chang Q."/>
            <person name="Ding S."/>
            <person name="Wang X."/>
            <person name="Zhu J."/>
            <person name="Ruan X."/>
            <person name="Zhao L."/>
            <person name="Wei J."/>
            <person name="Que T."/>
            <person name="Du C."/>
            <person name="Cheng J."/>
            <person name="Dai P."/>
            <person name="Han X."/>
            <person name="Huang E."/>
            <person name="Gao Y."/>
            <person name="Liu J."/>
            <person name="Shao H."/>
            <person name="Ye R."/>
            <person name="Li L."/>
            <person name="Wei W."/>
            <person name="Wang X."/>
            <person name="Wang C."/>
            <person name="Huo Q."/>
            <person name="Li W."/>
            <person name="Guo W."/>
            <person name="Chen H."/>
            <person name="Chen S."/>
            <person name="Zhou L."/>
            <person name="Zhou L."/>
            <person name="Ni X."/>
            <person name="Tian J."/>
            <person name="Zhou Y."/>
            <person name="Sheng Y."/>
            <person name="Liu T."/>
            <person name="Pan Y."/>
            <person name="Xia L."/>
            <person name="Li J."/>
            <person name="Zhao F."/>
            <person name="Cao W."/>
        </authorList>
    </citation>
    <scope>NUCLEOTIDE SEQUENCE</scope>
    <source>
        <strain evidence="2">Rsan-2018</strain>
        <tissue evidence="2">Larvae</tissue>
    </source>
</reference>